<dbReference type="CDD" id="cd02223">
    <property type="entry name" value="cupin_Bh2720-like"/>
    <property type="match status" value="1"/>
</dbReference>
<dbReference type="RefSeq" id="WP_006677397.1">
    <property type="nucleotide sequence ID" value="NZ_AHKH01000035.1"/>
</dbReference>
<comment type="caution">
    <text evidence="2">The sequence shown here is derived from an EMBL/GenBank/DDBJ whole genome shotgun (WGS) entry which is preliminary data.</text>
</comment>
<dbReference type="SUPFAM" id="SSF47240">
    <property type="entry name" value="Ferritin-like"/>
    <property type="match status" value="1"/>
</dbReference>
<evidence type="ECO:0000313" key="3">
    <source>
        <dbReference type="Proteomes" id="UP000003900"/>
    </source>
</evidence>
<dbReference type="OrthoDB" id="3231985at2"/>
<dbReference type="EMBL" id="AHKH01000035">
    <property type="protein sequence ID" value="EHQ61522.1"/>
    <property type="molecule type" value="Genomic_DNA"/>
</dbReference>
<dbReference type="InterPro" id="IPR014710">
    <property type="entry name" value="RmlC-like_jellyroll"/>
</dbReference>
<dbReference type="InterPro" id="IPR013096">
    <property type="entry name" value="Cupin_2"/>
</dbReference>
<feature type="domain" description="Cupin type-2" evidence="1">
    <location>
        <begin position="201"/>
        <end position="276"/>
    </location>
</feature>
<sequence>MYYVPQTYLYPYCANPDTSIYHPDYTLRTQQEYFQQVFDAILSGIQREASAIDLYRRLADAAPNYNHRNNILNALEYKKMHLKRFTDLYTSLTGRQPIYQMDRVFFHSYREGLMQAHEAGLQGYEEYRKNCSLTQYPLVQNVFLHASSREKENAARFASLREEVLKDYGSTPFVVNIEKVTKQNNTYRTALWTGNYFQVTVMSINVGDDIGLEVHPATDQFIRIEEGHGLVQMGDSKDKLDFEQEAYDDYAIMIPAGKWHNLTNIGNKPLKIYVIYAPPEHPYGTVHETKAVAMASEKNH</sequence>
<accession>H3SH87</accession>
<dbReference type="Pfam" id="PF07883">
    <property type="entry name" value="Cupin_2"/>
    <property type="match status" value="1"/>
</dbReference>
<dbReference type="CDD" id="cd00657">
    <property type="entry name" value="Ferritin_like"/>
    <property type="match status" value="1"/>
</dbReference>
<dbReference type="InterPro" id="IPR052538">
    <property type="entry name" value="Flavonoid_dioxygenase-like"/>
</dbReference>
<dbReference type="Gene3D" id="2.60.120.10">
    <property type="entry name" value="Jelly Rolls"/>
    <property type="match status" value="1"/>
</dbReference>
<evidence type="ECO:0000259" key="1">
    <source>
        <dbReference type="Pfam" id="PF07883"/>
    </source>
</evidence>
<gene>
    <name evidence="2" type="ORF">PDENDC454_14492</name>
</gene>
<reference evidence="2 3" key="1">
    <citation type="journal article" date="2012" name="J. Bacteriol.">
        <title>Genome Sequence of the Pattern-Forming Social Bacterium Paenibacillus dendritiformis C454 Chiral Morphotype.</title>
        <authorList>
            <person name="Sirota-Madi A."/>
            <person name="Olender T."/>
            <person name="Helman Y."/>
            <person name="Brainis I."/>
            <person name="Finkelshtein A."/>
            <person name="Roth D."/>
            <person name="Hagai E."/>
            <person name="Leshkowitz D."/>
            <person name="Brodsky L."/>
            <person name="Galatenko V."/>
            <person name="Nikolaev V."/>
            <person name="Gutnick D.L."/>
            <person name="Lancet D."/>
            <person name="Ben-Jacob E."/>
        </authorList>
    </citation>
    <scope>NUCLEOTIDE SEQUENCE [LARGE SCALE GENOMIC DNA]</scope>
    <source>
        <strain evidence="2 3">C454</strain>
    </source>
</reference>
<dbReference type="InterPro" id="IPR011051">
    <property type="entry name" value="RmlC_Cupin_sf"/>
</dbReference>
<protein>
    <recommendedName>
        <fullName evidence="1">Cupin type-2 domain-containing protein</fullName>
    </recommendedName>
</protein>
<dbReference type="AlphaFoldDB" id="H3SH87"/>
<dbReference type="PANTHER" id="PTHR43346">
    <property type="entry name" value="LIGAND BINDING DOMAIN PROTEIN, PUTATIVE (AFU_ORTHOLOGUE AFUA_6G14370)-RELATED"/>
    <property type="match status" value="1"/>
</dbReference>
<dbReference type="Proteomes" id="UP000003900">
    <property type="component" value="Unassembled WGS sequence"/>
</dbReference>
<name>H3SH87_9BACL</name>
<evidence type="ECO:0000313" key="2">
    <source>
        <dbReference type="EMBL" id="EHQ61522.1"/>
    </source>
</evidence>
<dbReference type="PATRIC" id="fig|1131935.3.peg.3010"/>
<keyword evidence="3" id="KW-1185">Reference proteome</keyword>
<organism evidence="2 3">
    <name type="scientific">Paenibacillus dendritiformis C454</name>
    <dbReference type="NCBI Taxonomy" id="1131935"/>
    <lineage>
        <taxon>Bacteria</taxon>
        <taxon>Bacillati</taxon>
        <taxon>Bacillota</taxon>
        <taxon>Bacilli</taxon>
        <taxon>Bacillales</taxon>
        <taxon>Paenibacillaceae</taxon>
        <taxon>Paenibacillus</taxon>
    </lineage>
</organism>
<dbReference type="SUPFAM" id="SSF51182">
    <property type="entry name" value="RmlC-like cupins"/>
    <property type="match status" value="1"/>
</dbReference>
<dbReference type="STRING" id="1131935.PDENDC454_14492"/>
<proteinExistence type="predicted"/>
<dbReference type="InterPro" id="IPR009078">
    <property type="entry name" value="Ferritin-like_SF"/>
</dbReference>
<dbReference type="PANTHER" id="PTHR43346:SF1">
    <property type="entry name" value="QUERCETIN 2,3-DIOXYGENASE-RELATED"/>
    <property type="match status" value="1"/>
</dbReference>